<dbReference type="PANTHER" id="PTHR43826">
    <property type="entry name" value="GLUCOSE-6-PHOSPHATE EXCHANGER SLC37A4"/>
    <property type="match status" value="1"/>
</dbReference>
<dbReference type="CDD" id="cd17345">
    <property type="entry name" value="MFS_GlpT"/>
    <property type="match status" value="1"/>
</dbReference>
<dbReference type="PROSITE" id="PS00942">
    <property type="entry name" value="GLPT"/>
    <property type="match status" value="1"/>
</dbReference>
<evidence type="ECO:0000256" key="7">
    <source>
        <dbReference type="SAM" id="Phobius"/>
    </source>
</evidence>
<feature type="transmembrane region" description="Helical" evidence="7">
    <location>
        <begin position="258"/>
        <end position="283"/>
    </location>
</feature>
<keyword evidence="3" id="KW-0813">Transport</keyword>
<feature type="transmembrane region" description="Helical" evidence="7">
    <location>
        <begin position="327"/>
        <end position="343"/>
    </location>
</feature>
<evidence type="ECO:0000259" key="8">
    <source>
        <dbReference type="PROSITE" id="PS50850"/>
    </source>
</evidence>
<organism evidence="9 10">
    <name type="scientific">Gemelliphila asaccharolytica</name>
    <dbReference type="NCBI Taxonomy" id="502393"/>
    <lineage>
        <taxon>Bacteria</taxon>
        <taxon>Bacillati</taxon>
        <taxon>Bacillota</taxon>
        <taxon>Bacilli</taxon>
        <taxon>Bacillales</taxon>
        <taxon>Gemellaceae</taxon>
        <taxon>Gemelliphila</taxon>
    </lineage>
</organism>
<dbReference type="EMBL" id="LSDB01000037">
    <property type="protein sequence ID" value="KXB57675.1"/>
    <property type="molecule type" value="Genomic_DNA"/>
</dbReference>
<feature type="transmembrane region" description="Helical" evidence="7">
    <location>
        <begin position="119"/>
        <end position="145"/>
    </location>
</feature>
<dbReference type="InterPro" id="IPR036259">
    <property type="entry name" value="MFS_trans_sf"/>
</dbReference>
<proteinExistence type="inferred from homology"/>
<dbReference type="InterPro" id="IPR011701">
    <property type="entry name" value="MFS"/>
</dbReference>
<keyword evidence="5 7" id="KW-1133">Transmembrane helix</keyword>
<comment type="caution">
    <text evidence="9">The sequence shown here is derived from an EMBL/GenBank/DDBJ whole genome shotgun (WGS) entry which is preliminary data.</text>
</comment>
<dbReference type="InterPro" id="IPR000849">
    <property type="entry name" value="Sugar_P_transporter"/>
</dbReference>
<evidence type="ECO:0000256" key="3">
    <source>
        <dbReference type="ARBA" id="ARBA00022448"/>
    </source>
</evidence>
<comment type="similarity">
    <text evidence="2">Belongs to the major facilitator superfamily. Organophosphate:Pi antiporter (OPA) (TC 2.A.1.4) family.</text>
</comment>
<name>A0ABR5TLF3_9BACL</name>
<feature type="transmembrane region" description="Helical" evidence="7">
    <location>
        <begin position="96"/>
        <end position="113"/>
    </location>
</feature>
<feature type="transmembrane region" description="Helical" evidence="7">
    <location>
        <begin position="417"/>
        <end position="435"/>
    </location>
</feature>
<evidence type="ECO:0000313" key="10">
    <source>
        <dbReference type="Proteomes" id="UP000070467"/>
    </source>
</evidence>
<gene>
    <name evidence="9" type="ORF">HMPREF1871_00826</name>
</gene>
<evidence type="ECO:0000256" key="4">
    <source>
        <dbReference type="ARBA" id="ARBA00022692"/>
    </source>
</evidence>
<feature type="transmembrane region" description="Helical" evidence="7">
    <location>
        <begin position="64"/>
        <end position="84"/>
    </location>
</feature>
<feature type="transmembrane region" description="Helical" evidence="7">
    <location>
        <begin position="295"/>
        <end position="315"/>
    </location>
</feature>
<dbReference type="PIRSF" id="PIRSF002808">
    <property type="entry name" value="Hexose_phosphate_transp"/>
    <property type="match status" value="1"/>
</dbReference>
<evidence type="ECO:0000256" key="5">
    <source>
        <dbReference type="ARBA" id="ARBA00022989"/>
    </source>
</evidence>
<feature type="transmembrane region" description="Helical" evidence="7">
    <location>
        <begin position="187"/>
        <end position="208"/>
    </location>
</feature>
<dbReference type="PANTHER" id="PTHR43826:SF6">
    <property type="entry name" value="GLYCEROL-3-PHOSPHATE TRANSPORTER"/>
    <property type="match status" value="1"/>
</dbReference>
<feature type="transmembrane region" description="Helical" evidence="7">
    <location>
        <begin position="157"/>
        <end position="181"/>
    </location>
</feature>
<keyword evidence="10" id="KW-1185">Reference proteome</keyword>
<dbReference type="InterPro" id="IPR020846">
    <property type="entry name" value="MFS_dom"/>
</dbReference>
<dbReference type="Proteomes" id="UP000070467">
    <property type="component" value="Unassembled WGS sequence"/>
</dbReference>
<evidence type="ECO:0000313" key="9">
    <source>
        <dbReference type="EMBL" id="KXB57675.1"/>
    </source>
</evidence>
<dbReference type="InterPro" id="IPR021159">
    <property type="entry name" value="Sugar-P_transporter_CS"/>
</dbReference>
<feature type="transmembrane region" description="Helical" evidence="7">
    <location>
        <begin position="349"/>
        <end position="369"/>
    </location>
</feature>
<evidence type="ECO:0000256" key="1">
    <source>
        <dbReference type="ARBA" id="ARBA00004651"/>
    </source>
</evidence>
<sequence>MLSFLKPKAKTYKVPADKVMPTYKKLRLLSFIGVFLGYMTFYIVRNNISLSSSDLKASLGISKTQMGAIMSYMLLAYGLSKGFMSSLSDKADPKKYMALGLFLCATVNFALGVSHNLFLVSILVILLGLFQGMGVGPAFITLASWYPKKERGRMTALWNISHNVGGGIVASVVTLGFFIFGKEHWKLAYYVFPAIIALIFVIIILVLVKGKPENEGLPTMEEITGEEGTVTVKHVPEEALNLSAREIFVNYVLKNKHAWYVSLVDTFVYLIRFGLISWLPIYLLETKGFTKGQMGIAFTLFEWAAIPSTILAGYLSDKVFKGYRMPPAIGAMVIIFFCLIGYWESSSLVWVIVFASLSGCLIYVPQFLASVQTMEVVPSFAVGNAVGLRGFMSYIVGASFGTWFIGFVVDRVGWSGGLYVLLTSAILCIVFAILSHRGSKELAKKS</sequence>
<dbReference type="Pfam" id="PF07690">
    <property type="entry name" value="MFS_1"/>
    <property type="match status" value="1"/>
</dbReference>
<keyword evidence="6 7" id="KW-0472">Membrane</keyword>
<dbReference type="Gene3D" id="1.20.1250.20">
    <property type="entry name" value="MFS general substrate transporter like domains"/>
    <property type="match status" value="2"/>
</dbReference>
<keyword evidence="4 7" id="KW-0812">Transmembrane</keyword>
<dbReference type="SUPFAM" id="SSF103473">
    <property type="entry name" value="MFS general substrate transporter"/>
    <property type="match status" value="1"/>
</dbReference>
<evidence type="ECO:0000256" key="6">
    <source>
        <dbReference type="ARBA" id="ARBA00023136"/>
    </source>
</evidence>
<dbReference type="InterPro" id="IPR051337">
    <property type="entry name" value="OPA_Antiporter"/>
</dbReference>
<dbReference type="RefSeq" id="WP_066130324.1">
    <property type="nucleotide sequence ID" value="NZ_KQ959887.1"/>
</dbReference>
<protein>
    <submittedName>
        <fullName evidence="9">Glycerol-3-phosphate transporter</fullName>
    </submittedName>
</protein>
<feature type="transmembrane region" description="Helical" evidence="7">
    <location>
        <begin position="381"/>
        <end position="405"/>
    </location>
</feature>
<accession>A0ABR5TLF3</accession>
<comment type="subcellular location">
    <subcellularLocation>
        <location evidence="1">Cell membrane</location>
        <topology evidence="1">Multi-pass membrane protein</topology>
    </subcellularLocation>
</comment>
<feature type="transmembrane region" description="Helical" evidence="7">
    <location>
        <begin position="26"/>
        <end position="44"/>
    </location>
</feature>
<dbReference type="PROSITE" id="PS50850">
    <property type="entry name" value="MFS"/>
    <property type="match status" value="1"/>
</dbReference>
<evidence type="ECO:0000256" key="2">
    <source>
        <dbReference type="ARBA" id="ARBA00009598"/>
    </source>
</evidence>
<reference evidence="9 10" key="1">
    <citation type="submission" date="2016-01" db="EMBL/GenBank/DDBJ databases">
        <authorList>
            <person name="Mitreva M."/>
            <person name="Pepin K.H."/>
            <person name="Mihindukulasuriya K.A."/>
            <person name="Fulton R."/>
            <person name="Fronick C."/>
            <person name="O'Laughlin M."/>
            <person name="Miner T."/>
            <person name="Herter B."/>
            <person name="Rosa B.A."/>
            <person name="Cordes M."/>
            <person name="Tomlinson C."/>
            <person name="Wollam A."/>
            <person name="Palsikar V.B."/>
            <person name="Mardis E.R."/>
            <person name="Wilson R.K."/>
        </authorList>
    </citation>
    <scope>NUCLEOTIDE SEQUENCE [LARGE SCALE GENOMIC DNA]</scope>
    <source>
        <strain evidence="9 10">KA00071</strain>
    </source>
</reference>
<feature type="domain" description="Major facilitator superfamily (MFS) profile" evidence="8">
    <location>
        <begin position="26"/>
        <end position="440"/>
    </location>
</feature>